<gene>
    <name evidence="1" type="ORF">DPMN_116233</name>
</gene>
<reference evidence="1" key="2">
    <citation type="submission" date="2020-11" db="EMBL/GenBank/DDBJ databases">
        <authorList>
            <person name="McCartney M.A."/>
            <person name="Auch B."/>
            <person name="Kono T."/>
            <person name="Mallez S."/>
            <person name="Becker A."/>
            <person name="Gohl D.M."/>
            <person name="Silverstein K.A.T."/>
            <person name="Koren S."/>
            <person name="Bechman K.B."/>
            <person name="Herman A."/>
            <person name="Abrahante J.E."/>
            <person name="Garbe J."/>
        </authorList>
    </citation>
    <scope>NUCLEOTIDE SEQUENCE</scope>
    <source>
        <strain evidence="1">Duluth1</strain>
        <tissue evidence="1">Whole animal</tissue>
    </source>
</reference>
<organism evidence="1 2">
    <name type="scientific">Dreissena polymorpha</name>
    <name type="common">Zebra mussel</name>
    <name type="synonym">Mytilus polymorpha</name>
    <dbReference type="NCBI Taxonomy" id="45954"/>
    <lineage>
        <taxon>Eukaryota</taxon>
        <taxon>Metazoa</taxon>
        <taxon>Spiralia</taxon>
        <taxon>Lophotrochozoa</taxon>
        <taxon>Mollusca</taxon>
        <taxon>Bivalvia</taxon>
        <taxon>Autobranchia</taxon>
        <taxon>Heteroconchia</taxon>
        <taxon>Euheterodonta</taxon>
        <taxon>Imparidentia</taxon>
        <taxon>Neoheterodontei</taxon>
        <taxon>Myida</taxon>
        <taxon>Dreissenoidea</taxon>
        <taxon>Dreissenidae</taxon>
        <taxon>Dreissena</taxon>
    </lineage>
</organism>
<sequence length="53" mass="5764">MTSLDRIGCPADSIISISRKRLPVATGHLKFFNLPTKGGQLLGLSLLEKGRKK</sequence>
<dbReference type="EMBL" id="JAIWYP010000004">
    <property type="protein sequence ID" value="KAH3842729.1"/>
    <property type="molecule type" value="Genomic_DNA"/>
</dbReference>
<dbReference type="Proteomes" id="UP000828390">
    <property type="component" value="Unassembled WGS sequence"/>
</dbReference>
<name>A0A9D4QTD3_DREPO</name>
<protein>
    <submittedName>
        <fullName evidence="1">Uncharacterized protein</fullName>
    </submittedName>
</protein>
<accession>A0A9D4QTD3</accession>
<evidence type="ECO:0000313" key="1">
    <source>
        <dbReference type="EMBL" id="KAH3842729.1"/>
    </source>
</evidence>
<dbReference type="AlphaFoldDB" id="A0A9D4QTD3"/>
<reference evidence="1" key="1">
    <citation type="journal article" date="2019" name="bioRxiv">
        <title>The Genome of the Zebra Mussel, Dreissena polymorpha: A Resource for Invasive Species Research.</title>
        <authorList>
            <person name="McCartney M.A."/>
            <person name="Auch B."/>
            <person name="Kono T."/>
            <person name="Mallez S."/>
            <person name="Zhang Y."/>
            <person name="Obille A."/>
            <person name="Becker A."/>
            <person name="Abrahante J.E."/>
            <person name="Garbe J."/>
            <person name="Badalamenti J.P."/>
            <person name="Herman A."/>
            <person name="Mangelson H."/>
            <person name="Liachko I."/>
            <person name="Sullivan S."/>
            <person name="Sone E.D."/>
            <person name="Koren S."/>
            <person name="Silverstein K.A.T."/>
            <person name="Beckman K.B."/>
            <person name="Gohl D.M."/>
        </authorList>
    </citation>
    <scope>NUCLEOTIDE SEQUENCE</scope>
    <source>
        <strain evidence="1">Duluth1</strain>
        <tissue evidence="1">Whole animal</tissue>
    </source>
</reference>
<keyword evidence="2" id="KW-1185">Reference proteome</keyword>
<comment type="caution">
    <text evidence="1">The sequence shown here is derived from an EMBL/GenBank/DDBJ whole genome shotgun (WGS) entry which is preliminary data.</text>
</comment>
<proteinExistence type="predicted"/>
<evidence type="ECO:0000313" key="2">
    <source>
        <dbReference type="Proteomes" id="UP000828390"/>
    </source>
</evidence>